<evidence type="ECO:0000313" key="2">
    <source>
        <dbReference type="EMBL" id="CAB5067726.1"/>
    </source>
</evidence>
<dbReference type="PANTHER" id="PTHR43798">
    <property type="entry name" value="MONOACYLGLYCEROL LIPASE"/>
    <property type="match status" value="1"/>
</dbReference>
<organism evidence="2">
    <name type="scientific">freshwater metagenome</name>
    <dbReference type="NCBI Taxonomy" id="449393"/>
    <lineage>
        <taxon>unclassified sequences</taxon>
        <taxon>metagenomes</taxon>
        <taxon>ecological metagenomes</taxon>
    </lineage>
</organism>
<dbReference type="Gene3D" id="3.40.50.1820">
    <property type="entry name" value="alpha/beta hydrolase"/>
    <property type="match status" value="1"/>
</dbReference>
<protein>
    <submittedName>
        <fullName evidence="2">Unannotated protein</fullName>
    </submittedName>
</protein>
<dbReference type="Pfam" id="PF12697">
    <property type="entry name" value="Abhydrolase_6"/>
    <property type="match status" value="1"/>
</dbReference>
<accession>A0A6J7USC4</accession>
<dbReference type="InterPro" id="IPR050266">
    <property type="entry name" value="AB_hydrolase_sf"/>
</dbReference>
<dbReference type="InterPro" id="IPR000073">
    <property type="entry name" value="AB_hydrolase_1"/>
</dbReference>
<dbReference type="EMBL" id="CAFBQU010000065">
    <property type="protein sequence ID" value="CAB5067726.1"/>
    <property type="molecule type" value="Genomic_DNA"/>
</dbReference>
<dbReference type="SUPFAM" id="SSF53474">
    <property type="entry name" value="alpha/beta-Hydrolases"/>
    <property type="match status" value="1"/>
</dbReference>
<proteinExistence type="predicted"/>
<evidence type="ECO:0000259" key="1">
    <source>
        <dbReference type="Pfam" id="PF12697"/>
    </source>
</evidence>
<dbReference type="GO" id="GO:0016020">
    <property type="term" value="C:membrane"/>
    <property type="evidence" value="ECO:0007669"/>
    <property type="project" value="TreeGrafter"/>
</dbReference>
<dbReference type="AlphaFoldDB" id="A0A6J7USC4"/>
<feature type="domain" description="AB hydrolase-1" evidence="1">
    <location>
        <begin position="32"/>
        <end position="281"/>
    </location>
</feature>
<dbReference type="InterPro" id="IPR029058">
    <property type="entry name" value="AB_hydrolase_fold"/>
</dbReference>
<sequence length="289" mass="31441">MSTTVTVPSTDGVQLALHHLSDTAAGTLPIMLLSHATGFHGHCWLPIAQHLAGIFDCWALDYRGYGDSTVPYDWQVRWPAYGEDATAVVQYLTSHVNSAPVWAAGHSMGGATLLMAAVKNPQLFAGITAFEPIVFPQSGFRPADMPPNPLAAATRKRRASFPTREEAFTNFSSKPPMNAFHPDALHAYVDYGFATQPDGSVSLKCNPEHEARTYDTGGIHETWNQLANIATPTWVLGSTPQQYQVSAISEQIASLLPHGRYEEWPEVSHFGPLEDPARFAAFLASRPAA</sequence>
<gene>
    <name evidence="2" type="ORF">UFOPK4347_01560</name>
</gene>
<dbReference type="PANTHER" id="PTHR43798:SF33">
    <property type="entry name" value="HYDROLASE, PUTATIVE (AFU_ORTHOLOGUE AFUA_2G14860)-RELATED"/>
    <property type="match status" value="1"/>
</dbReference>
<reference evidence="2" key="1">
    <citation type="submission" date="2020-05" db="EMBL/GenBank/DDBJ databases">
        <authorList>
            <person name="Chiriac C."/>
            <person name="Salcher M."/>
            <person name="Ghai R."/>
            <person name="Kavagutti S V."/>
        </authorList>
    </citation>
    <scope>NUCLEOTIDE SEQUENCE</scope>
</reference>
<name>A0A6J7USC4_9ZZZZ</name>